<keyword evidence="5" id="KW-0443">Lipid metabolism</keyword>
<evidence type="ECO:0000256" key="6">
    <source>
        <dbReference type="ARBA" id="ARBA00023136"/>
    </source>
</evidence>
<dbReference type="PANTHER" id="PTHR21212:SF0">
    <property type="entry name" value="SEIPIN"/>
    <property type="match status" value="1"/>
</dbReference>
<dbReference type="EMBL" id="JBBJBU010000002">
    <property type="protein sequence ID" value="KAK7206475.1"/>
    <property type="molecule type" value="Genomic_DNA"/>
</dbReference>
<dbReference type="RefSeq" id="XP_064769508.1">
    <property type="nucleotide sequence ID" value="XM_064914881.1"/>
</dbReference>
<keyword evidence="2 8" id="KW-0812">Transmembrane</keyword>
<evidence type="ECO:0000256" key="3">
    <source>
        <dbReference type="ARBA" id="ARBA00022824"/>
    </source>
</evidence>
<sequence length="446" mass="50778">MATILRRAGQPLLFLVSPPMLKTYLRVTLAFSAATALLFSAIVSYLAFYNQYIPHDIISQPLYFDYKFQPLLASAPLLHRDSPALRSDLPYTVSICLTVPRSPHNCDIGNFMLGLTVYRTDPVISYRSSSGETLSRHGIAYLQRNRPSDALQSLAILDVARPAILPYRSPLFESLHTLFTIPLLIAGWTRESERLEIELADEFIFSASHSLKDAYVAAQISEGVQVYDASLIWQAKLTGVRYLMRYYYVSTFIVAVGLFWATEVVAAFVVWGLVSLCFSGGDSYQSVYRPERGIRREIEQSVEKSIKEDDLYIKEESEVSLEDIPEEIKEDEIKEEEIKEDEIKEEKIKTEKEENIISKKEEKKKEEKKEEEEEKTKKEEKERLLPIDSSAIVARDNDLDRLIDRESTPDTFTADDLIPQSPSSTMAALILEDDLSSSKMVVKKEN</sequence>
<dbReference type="InterPro" id="IPR009617">
    <property type="entry name" value="Seipin"/>
</dbReference>
<keyword evidence="4 8" id="KW-1133">Transmembrane helix</keyword>
<protein>
    <submittedName>
        <fullName evidence="9">Adipose-regulatory protein-domain-containing protein</fullName>
    </submittedName>
</protein>
<dbReference type="GeneID" id="90040393"/>
<dbReference type="CDD" id="cd23995">
    <property type="entry name" value="Seipin_BSCL2_like"/>
    <property type="match status" value="1"/>
</dbReference>
<evidence type="ECO:0000256" key="5">
    <source>
        <dbReference type="ARBA" id="ARBA00023098"/>
    </source>
</evidence>
<evidence type="ECO:0000256" key="1">
    <source>
        <dbReference type="ARBA" id="ARBA00004477"/>
    </source>
</evidence>
<name>A0ABR1F9I1_9ASCO</name>
<accession>A0ABR1F9I1</accession>
<keyword evidence="6 8" id="KW-0472">Membrane</keyword>
<proteinExistence type="predicted"/>
<evidence type="ECO:0000256" key="8">
    <source>
        <dbReference type="SAM" id="Phobius"/>
    </source>
</evidence>
<evidence type="ECO:0000313" key="10">
    <source>
        <dbReference type="Proteomes" id="UP001498771"/>
    </source>
</evidence>
<gene>
    <name evidence="9" type="ORF">BZA70DRAFT_309334</name>
</gene>
<dbReference type="Proteomes" id="UP001498771">
    <property type="component" value="Unassembled WGS sequence"/>
</dbReference>
<evidence type="ECO:0000256" key="2">
    <source>
        <dbReference type="ARBA" id="ARBA00022692"/>
    </source>
</evidence>
<evidence type="ECO:0000313" key="9">
    <source>
        <dbReference type="EMBL" id="KAK7206475.1"/>
    </source>
</evidence>
<comment type="subcellular location">
    <subcellularLocation>
        <location evidence="1">Endoplasmic reticulum membrane</location>
        <topology evidence="1">Multi-pass membrane protein</topology>
    </subcellularLocation>
</comment>
<evidence type="ECO:0000256" key="7">
    <source>
        <dbReference type="SAM" id="MobiDB-lite"/>
    </source>
</evidence>
<feature type="region of interest" description="Disordered" evidence="7">
    <location>
        <begin position="354"/>
        <end position="383"/>
    </location>
</feature>
<feature type="transmembrane region" description="Helical" evidence="8">
    <location>
        <begin position="246"/>
        <end position="274"/>
    </location>
</feature>
<feature type="transmembrane region" description="Helical" evidence="8">
    <location>
        <begin position="24"/>
        <end position="48"/>
    </location>
</feature>
<comment type="caution">
    <text evidence="9">The sequence shown here is derived from an EMBL/GenBank/DDBJ whole genome shotgun (WGS) entry which is preliminary data.</text>
</comment>
<reference evidence="9 10" key="1">
    <citation type="submission" date="2024-03" db="EMBL/GenBank/DDBJ databases">
        <title>Genome-scale model development and genomic sequencing of the oleaginous clade Lipomyces.</title>
        <authorList>
            <consortium name="Lawrence Berkeley National Laboratory"/>
            <person name="Czajka J.J."/>
            <person name="Han Y."/>
            <person name="Kim J."/>
            <person name="Mondo S.J."/>
            <person name="Hofstad B.A."/>
            <person name="Robles A."/>
            <person name="Haridas S."/>
            <person name="Riley R."/>
            <person name="LaButti K."/>
            <person name="Pangilinan J."/>
            <person name="Andreopoulos W."/>
            <person name="Lipzen A."/>
            <person name="Yan J."/>
            <person name="Wang M."/>
            <person name="Ng V."/>
            <person name="Grigoriev I.V."/>
            <person name="Spatafora J.W."/>
            <person name="Magnuson J.K."/>
            <person name="Baker S.E."/>
            <person name="Pomraning K.R."/>
        </authorList>
    </citation>
    <scope>NUCLEOTIDE SEQUENCE [LARGE SCALE GENOMIC DNA]</scope>
    <source>
        <strain evidence="9 10">Phaff 52-87</strain>
    </source>
</reference>
<keyword evidence="10" id="KW-1185">Reference proteome</keyword>
<evidence type="ECO:0000256" key="4">
    <source>
        <dbReference type="ARBA" id="ARBA00022989"/>
    </source>
</evidence>
<dbReference type="Pfam" id="PF06775">
    <property type="entry name" value="Seipin"/>
    <property type="match status" value="1"/>
</dbReference>
<dbReference type="PANTHER" id="PTHR21212">
    <property type="entry name" value="BERNARDINELLI-SEIP CONGENITAL LIPODYSTROPHY 2 HOMOLOG BSCL2 PROTEIN"/>
    <property type="match status" value="1"/>
</dbReference>
<organism evidence="9 10">
    <name type="scientific">Myxozyma melibiosi</name>
    <dbReference type="NCBI Taxonomy" id="54550"/>
    <lineage>
        <taxon>Eukaryota</taxon>
        <taxon>Fungi</taxon>
        <taxon>Dikarya</taxon>
        <taxon>Ascomycota</taxon>
        <taxon>Saccharomycotina</taxon>
        <taxon>Lipomycetes</taxon>
        <taxon>Lipomycetales</taxon>
        <taxon>Lipomycetaceae</taxon>
        <taxon>Myxozyma</taxon>
    </lineage>
</organism>
<keyword evidence="3" id="KW-0256">Endoplasmic reticulum</keyword>